<organism evidence="1 2">
    <name type="scientific">Deinococcus wulumuqiensis</name>
    <dbReference type="NCBI Taxonomy" id="980427"/>
    <lineage>
        <taxon>Bacteria</taxon>
        <taxon>Thermotogati</taxon>
        <taxon>Deinococcota</taxon>
        <taxon>Deinococci</taxon>
        <taxon>Deinococcales</taxon>
        <taxon>Deinococcaceae</taxon>
        <taxon>Deinococcus</taxon>
    </lineage>
</organism>
<dbReference type="Proteomes" id="UP000253744">
    <property type="component" value="Chromosome"/>
</dbReference>
<reference evidence="1 2" key="1">
    <citation type="submission" date="2018-07" db="EMBL/GenBank/DDBJ databases">
        <title>Complete Genome and Methylome Analysis of Deinococcus wulumuqiensis NEB 479.</title>
        <authorList>
            <person name="Fomenkov A."/>
            <person name="Luyten Y."/>
            <person name="Vincze T."/>
            <person name="Anton B.P."/>
            <person name="Clark T."/>
            <person name="Roberts R.J."/>
            <person name="Morgan R.D."/>
        </authorList>
    </citation>
    <scope>NUCLEOTIDE SEQUENCE [LARGE SCALE GENOMIC DNA]</scope>
    <source>
        <strain evidence="1 2">NEB 479</strain>
    </source>
</reference>
<dbReference type="AntiFam" id="ANF00254">
    <property type="entry name" value="DNA repeat"/>
</dbReference>
<protein>
    <submittedName>
        <fullName evidence="1">Uncharacterized protein</fullName>
    </submittedName>
</protein>
<sequence length="39" mass="4197">MRENTTPQHSILRPARCFVPAPLARSHGVLLSDALGRGA</sequence>
<proteinExistence type="predicted"/>
<accession>A0A345IKB1</accession>
<evidence type="ECO:0000313" key="1">
    <source>
        <dbReference type="EMBL" id="AXH00134.1"/>
    </source>
</evidence>
<dbReference type="EMBL" id="CP031158">
    <property type="protein sequence ID" value="AXH00134.1"/>
    <property type="molecule type" value="Genomic_DNA"/>
</dbReference>
<gene>
    <name evidence="1" type="ORF">DVJ83_10000</name>
</gene>
<dbReference type="AlphaFoldDB" id="A0A345IKB1"/>
<name>A0A345IKB1_9DEIO</name>
<dbReference type="KEGG" id="dwu:DVJ83_10000"/>
<evidence type="ECO:0000313" key="2">
    <source>
        <dbReference type="Proteomes" id="UP000253744"/>
    </source>
</evidence>